<evidence type="ECO:0000256" key="1">
    <source>
        <dbReference type="SAM" id="MobiDB-lite"/>
    </source>
</evidence>
<dbReference type="Proteomes" id="UP000075714">
    <property type="component" value="Unassembled WGS sequence"/>
</dbReference>
<dbReference type="EMBL" id="LSYV01000103">
    <property type="protein sequence ID" value="KXZ43086.1"/>
    <property type="molecule type" value="Genomic_DNA"/>
</dbReference>
<feature type="compositionally biased region" description="Low complexity" evidence="1">
    <location>
        <begin position="134"/>
        <end position="155"/>
    </location>
</feature>
<evidence type="ECO:0000313" key="3">
    <source>
        <dbReference type="Proteomes" id="UP000075714"/>
    </source>
</evidence>
<feature type="compositionally biased region" description="Low complexity" evidence="1">
    <location>
        <begin position="101"/>
        <end position="125"/>
    </location>
</feature>
<protein>
    <submittedName>
        <fullName evidence="2">Uncharacterized protein</fullName>
    </submittedName>
</protein>
<gene>
    <name evidence="2" type="ORF">GPECTOR_102g39</name>
</gene>
<proteinExistence type="predicted"/>
<reference evidence="3" key="1">
    <citation type="journal article" date="2016" name="Nat. Commun.">
        <title>The Gonium pectorale genome demonstrates co-option of cell cycle regulation during the evolution of multicellularity.</title>
        <authorList>
            <person name="Hanschen E.R."/>
            <person name="Marriage T.N."/>
            <person name="Ferris P.J."/>
            <person name="Hamaji T."/>
            <person name="Toyoda A."/>
            <person name="Fujiyama A."/>
            <person name="Neme R."/>
            <person name="Noguchi H."/>
            <person name="Minakuchi Y."/>
            <person name="Suzuki M."/>
            <person name="Kawai-Toyooka H."/>
            <person name="Smith D.R."/>
            <person name="Sparks H."/>
            <person name="Anderson J."/>
            <person name="Bakaric R."/>
            <person name="Luria V."/>
            <person name="Karger A."/>
            <person name="Kirschner M.W."/>
            <person name="Durand P.M."/>
            <person name="Michod R.E."/>
            <person name="Nozaki H."/>
            <person name="Olson B.J."/>
        </authorList>
    </citation>
    <scope>NUCLEOTIDE SEQUENCE [LARGE SCALE GENOMIC DNA]</scope>
    <source>
        <strain evidence="3">NIES-2863</strain>
    </source>
</reference>
<feature type="compositionally biased region" description="Low complexity" evidence="1">
    <location>
        <begin position="80"/>
        <end position="93"/>
    </location>
</feature>
<comment type="caution">
    <text evidence="2">The sequence shown here is derived from an EMBL/GenBank/DDBJ whole genome shotgun (WGS) entry which is preliminary data.</text>
</comment>
<accession>A0A150FZP2</accession>
<name>A0A150FZP2_GONPE</name>
<evidence type="ECO:0000313" key="2">
    <source>
        <dbReference type="EMBL" id="KXZ43086.1"/>
    </source>
</evidence>
<dbReference type="AlphaFoldDB" id="A0A150FZP2"/>
<feature type="region of interest" description="Disordered" evidence="1">
    <location>
        <begin position="73"/>
        <end position="179"/>
    </location>
</feature>
<sequence>MTLGSRHRLHFPGQGPIPNATSLLGALPGLGLLNSGNAGTYESPGLLPAFTNLGTHSNVNNGMVGVLGQMQHAGLHAPSGGPAAPGQQQPQQATVADQHAGLHAPSGGPAAPGQWQPQQQQPQQATVADGRVQPAGLHAPSGGPAAPGQQQPQQATVADQHAGLHAPSGGPAAPGVDDQAWQDPIAAGALLH</sequence>
<organism evidence="2 3">
    <name type="scientific">Gonium pectorale</name>
    <name type="common">Green alga</name>
    <dbReference type="NCBI Taxonomy" id="33097"/>
    <lineage>
        <taxon>Eukaryota</taxon>
        <taxon>Viridiplantae</taxon>
        <taxon>Chlorophyta</taxon>
        <taxon>core chlorophytes</taxon>
        <taxon>Chlorophyceae</taxon>
        <taxon>CS clade</taxon>
        <taxon>Chlamydomonadales</taxon>
        <taxon>Volvocaceae</taxon>
        <taxon>Gonium</taxon>
    </lineage>
</organism>
<keyword evidence="3" id="KW-1185">Reference proteome</keyword>